<evidence type="ECO:0000256" key="3">
    <source>
        <dbReference type="SAM" id="MobiDB-lite"/>
    </source>
</evidence>
<evidence type="ECO:0000259" key="4">
    <source>
        <dbReference type="Pfam" id="PF00501"/>
    </source>
</evidence>
<proteinExistence type="inferred from homology"/>
<keyword evidence="2 5" id="KW-0436">Ligase</keyword>
<dbReference type="Gene3D" id="3.40.50.12780">
    <property type="entry name" value="N-terminal domain of ligase-like"/>
    <property type="match status" value="1"/>
</dbReference>
<dbReference type="AlphaFoldDB" id="A0A540VPX5"/>
<dbReference type="GO" id="GO:0031956">
    <property type="term" value="F:medium-chain fatty acid-CoA ligase activity"/>
    <property type="evidence" value="ECO:0007669"/>
    <property type="project" value="TreeGrafter"/>
</dbReference>
<comment type="similarity">
    <text evidence="1">Belongs to the ATP-dependent AMP-binding enzyme family.</text>
</comment>
<dbReference type="EMBL" id="VIFK01000137">
    <property type="protein sequence ID" value="TQE98778.1"/>
    <property type="molecule type" value="Genomic_DNA"/>
</dbReference>
<evidence type="ECO:0000313" key="6">
    <source>
        <dbReference type="Proteomes" id="UP000315400"/>
    </source>
</evidence>
<dbReference type="SUPFAM" id="SSF56801">
    <property type="entry name" value="Acetyl-CoA synthetase-like"/>
    <property type="match status" value="1"/>
</dbReference>
<reference evidence="5 6" key="1">
    <citation type="submission" date="2019-06" db="EMBL/GenBank/DDBJ databases">
        <title>Metagenome assembled Genome of Spiribacter salinus SL48-SHIP from the microbial mat of Salt Lake 48 (Novosibirsk region, Russia).</title>
        <authorList>
            <person name="Shipova A."/>
            <person name="Rozanov A.S."/>
            <person name="Bryanskaya A.V."/>
            <person name="Peltek S.E."/>
        </authorList>
    </citation>
    <scope>NUCLEOTIDE SEQUENCE [LARGE SCALE GENOMIC DNA]</scope>
    <source>
        <strain evidence="5">SL48-SHIP-2</strain>
    </source>
</reference>
<feature type="region of interest" description="Disordered" evidence="3">
    <location>
        <begin position="1"/>
        <end position="26"/>
    </location>
</feature>
<evidence type="ECO:0000313" key="5">
    <source>
        <dbReference type="EMBL" id="TQE98778.1"/>
    </source>
</evidence>
<protein>
    <submittedName>
        <fullName evidence="5">Acyl--CoA ligase</fullName>
    </submittedName>
</protein>
<sequence length="517" mass="55349">MDVHAAGYPVPSPEPATPPASGTAQREGDALPHVWRALLYERFREQSRPLVAFDSETIMPAASLWTGARAWIDVFRSAGLTAGDRLIVALPPSPAFLQILLAALWDRLTLALLPPRDGSGVGLSSIMDALDACAVVTPEASEACWTASPAGNPIKGARPLRPSTGPRTPDARLLLRTSGTTGAGYRGRGRWIALSDPNIWAVLQSHRPKLAHGPTTRVLSVLPWHHAFGLIIDLLPALLDGATVVRDPAGGRDTASLLQYGRQWSVTHCAMVPLTATRLAADAGGRTFLQGLAGGVIGGAAVPRALADVLSTTRLRAGYGQTEASPGIALGAPGDWEYHYLGQPLGCQVRISDAGELLFRGANACLGVWERGRLQRRPPGRWVATGDLVRRRDRNTTASTGSQGLIFCGRVNDVLKLANGRAVTAGHWEDRLRGLFDGIQELMLHRTADGNLGLALTVARRPERAALEEALGPLARYLTSVRFLKQAAWITTGKGSIDRARMTQVLNHERPPLRADC</sequence>
<dbReference type="PANTHER" id="PTHR43201:SF5">
    <property type="entry name" value="MEDIUM-CHAIN ACYL-COA LIGASE ACSF2, MITOCHONDRIAL"/>
    <property type="match status" value="1"/>
</dbReference>
<dbReference type="Pfam" id="PF00501">
    <property type="entry name" value="AMP-binding"/>
    <property type="match status" value="1"/>
</dbReference>
<gene>
    <name evidence="5" type="ORF">FKY71_12020</name>
</gene>
<dbReference type="GO" id="GO:0006631">
    <property type="term" value="P:fatty acid metabolic process"/>
    <property type="evidence" value="ECO:0007669"/>
    <property type="project" value="TreeGrafter"/>
</dbReference>
<name>A0A540VPX5_9GAMM</name>
<feature type="domain" description="AMP-dependent synthetase/ligase" evidence="4">
    <location>
        <begin position="64"/>
        <end position="367"/>
    </location>
</feature>
<dbReference type="InterPro" id="IPR042099">
    <property type="entry name" value="ANL_N_sf"/>
</dbReference>
<comment type="caution">
    <text evidence="5">The sequence shown here is derived from an EMBL/GenBank/DDBJ whole genome shotgun (WGS) entry which is preliminary data.</text>
</comment>
<accession>A0A540VPX5</accession>
<organism evidence="5 6">
    <name type="scientific">Spiribacter salinus</name>
    <dbReference type="NCBI Taxonomy" id="1335746"/>
    <lineage>
        <taxon>Bacteria</taxon>
        <taxon>Pseudomonadati</taxon>
        <taxon>Pseudomonadota</taxon>
        <taxon>Gammaproteobacteria</taxon>
        <taxon>Chromatiales</taxon>
        <taxon>Ectothiorhodospiraceae</taxon>
        <taxon>Spiribacter</taxon>
    </lineage>
</organism>
<evidence type="ECO:0000256" key="2">
    <source>
        <dbReference type="ARBA" id="ARBA00022598"/>
    </source>
</evidence>
<dbReference type="PANTHER" id="PTHR43201">
    <property type="entry name" value="ACYL-COA SYNTHETASE"/>
    <property type="match status" value="1"/>
</dbReference>
<dbReference type="InterPro" id="IPR000873">
    <property type="entry name" value="AMP-dep_synth/lig_dom"/>
</dbReference>
<dbReference type="Proteomes" id="UP000315400">
    <property type="component" value="Unassembled WGS sequence"/>
</dbReference>
<evidence type="ECO:0000256" key="1">
    <source>
        <dbReference type="ARBA" id="ARBA00006432"/>
    </source>
</evidence>